<proteinExistence type="predicted"/>
<dbReference type="Proteomes" id="UP001054945">
    <property type="component" value="Unassembled WGS sequence"/>
</dbReference>
<protein>
    <submittedName>
        <fullName evidence="1">Uncharacterized protein</fullName>
    </submittedName>
</protein>
<name>A0AAV4W082_CAEEX</name>
<comment type="caution">
    <text evidence="1">The sequence shown here is derived from an EMBL/GenBank/DDBJ whole genome shotgun (WGS) entry which is preliminary data.</text>
</comment>
<evidence type="ECO:0000313" key="2">
    <source>
        <dbReference type="Proteomes" id="UP001054945"/>
    </source>
</evidence>
<accession>A0AAV4W082</accession>
<keyword evidence="2" id="KW-1185">Reference proteome</keyword>
<reference evidence="1 2" key="1">
    <citation type="submission" date="2021-06" db="EMBL/GenBank/DDBJ databases">
        <title>Caerostris extrusa draft genome.</title>
        <authorList>
            <person name="Kono N."/>
            <person name="Arakawa K."/>
        </authorList>
    </citation>
    <scope>NUCLEOTIDE SEQUENCE [LARGE SCALE GENOMIC DNA]</scope>
</reference>
<sequence length="70" mass="7859">MSRGIELRRRVCALLRHPRRRVPVPRRVPHPTSGDSELSYTVGVTESTPYGCQFCDKAFPGSATSRDTSR</sequence>
<dbReference type="AlphaFoldDB" id="A0AAV4W082"/>
<gene>
    <name evidence="1" type="ORF">CEXT_803511</name>
</gene>
<evidence type="ECO:0000313" key="1">
    <source>
        <dbReference type="EMBL" id="GIY74895.1"/>
    </source>
</evidence>
<dbReference type="EMBL" id="BPLR01015271">
    <property type="protein sequence ID" value="GIY74895.1"/>
    <property type="molecule type" value="Genomic_DNA"/>
</dbReference>
<organism evidence="1 2">
    <name type="scientific">Caerostris extrusa</name>
    <name type="common">Bark spider</name>
    <name type="synonym">Caerostris bankana</name>
    <dbReference type="NCBI Taxonomy" id="172846"/>
    <lineage>
        <taxon>Eukaryota</taxon>
        <taxon>Metazoa</taxon>
        <taxon>Ecdysozoa</taxon>
        <taxon>Arthropoda</taxon>
        <taxon>Chelicerata</taxon>
        <taxon>Arachnida</taxon>
        <taxon>Araneae</taxon>
        <taxon>Araneomorphae</taxon>
        <taxon>Entelegynae</taxon>
        <taxon>Araneoidea</taxon>
        <taxon>Araneidae</taxon>
        <taxon>Caerostris</taxon>
    </lineage>
</organism>